<dbReference type="AlphaFoldDB" id="A0A1L7XT90"/>
<gene>
    <name evidence="2" type="ORF">PAC_18114</name>
</gene>
<evidence type="ECO:0000313" key="2">
    <source>
        <dbReference type="EMBL" id="CZR68215.1"/>
    </source>
</evidence>
<feature type="coiled-coil region" evidence="1">
    <location>
        <begin position="172"/>
        <end position="199"/>
    </location>
</feature>
<dbReference type="OrthoDB" id="10342298at2759"/>
<protein>
    <submittedName>
        <fullName evidence="2">Uncharacterized protein</fullName>
    </submittedName>
</protein>
<reference evidence="2 3" key="1">
    <citation type="submission" date="2016-03" db="EMBL/GenBank/DDBJ databases">
        <authorList>
            <person name="Ploux O."/>
        </authorList>
    </citation>
    <scope>NUCLEOTIDE SEQUENCE [LARGE SCALE GENOMIC DNA]</scope>
    <source>
        <strain evidence="2 3">UAMH 11012</strain>
    </source>
</reference>
<dbReference type="EMBL" id="FJOG01000052">
    <property type="protein sequence ID" value="CZR68215.1"/>
    <property type="molecule type" value="Genomic_DNA"/>
</dbReference>
<evidence type="ECO:0000256" key="1">
    <source>
        <dbReference type="SAM" id="Coils"/>
    </source>
</evidence>
<name>A0A1L7XT90_9HELO</name>
<accession>A0A1L7XT90</accession>
<dbReference type="Proteomes" id="UP000184330">
    <property type="component" value="Unassembled WGS sequence"/>
</dbReference>
<evidence type="ECO:0000313" key="3">
    <source>
        <dbReference type="Proteomes" id="UP000184330"/>
    </source>
</evidence>
<sequence>MSFIYCIEDVDDPRWGEVARYIDRFKPLLCDQECAACLNSEKHQILTLCQNINHYYKAQTTLEMLEAQRQQVKSAEQEGIDAFRREFNHATDVRRLERVRLNSATDQVHADIDEWLPLYMNGGSGAQNRPEVMEGFNRWLAFNKKRPEWLSQIEAADQDFAYQFGLRVSAHMDSFEAQYIELERDIENARQLSTKSEQLIVEDIKWFRKQQELIPDHIPARLHLSNTGNIFLHKRN</sequence>
<proteinExistence type="predicted"/>
<organism evidence="2 3">
    <name type="scientific">Phialocephala subalpina</name>
    <dbReference type="NCBI Taxonomy" id="576137"/>
    <lineage>
        <taxon>Eukaryota</taxon>
        <taxon>Fungi</taxon>
        <taxon>Dikarya</taxon>
        <taxon>Ascomycota</taxon>
        <taxon>Pezizomycotina</taxon>
        <taxon>Leotiomycetes</taxon>
        <taxon>Helotiales</taxon>
        <taxon>Mollisiaceae</taxon>
        <taxon>Phialocephala</taxon>
        <taxon>Phialocephala fortinii species complex</taxon>
    </lineage>
</organism>
<keyword evidence="1" id="KW-0175">Coiled coil</keyword>
<keyword evidence="3" id="KW-1185">Reference proteome</keyword>